<protein>
    <submittedName>
        <fullName evidence="1">Uncharacterized protein</fullName>
    </submittedName>
</protein>
<accession>A0A2P6FGW5</accession>
<name>A0A2P6FGW5_9PEZI</name>
<evidence type="ECO:0000313" key="2">
    <source>
        <dbReference type="Proteomes" id="UP000091956"/>
    </source>
</evidence>
<dbReference type="GeneID" id="84234329"/>
<sequence length="105" mass="12235">MDMQDIYPGTTANSSKQQHRWRDGYDYHLAIHACCLSRWGCPAMQAEEYSRGSLHILLRTYRLQLHHVKSTKQSILNRTTHWRLEEETMHGWGENGDLGDTVGCF</sequence>
<reference evidence="2" key="2">
    <citation type="journal article" date="2018" name="Nat. Commun.">
        <title>Extreme sensitivity to ultraviolet light in the fungal pathogen causing white-nose syndrome of bats.</title>
        <authorList>
            <person name="Palmer J.M."/>
            <person name="Drees K.P."/>
            <person name="Foster J.T."/>
            <person name="Lindner D.L."/>
        </authorList>
    </citation>
    <scope>NUCLEOTIDE SEQUENCE [LARGE SCALE GENOMIC DNA]</scope>
    <source>
        <strain evidence="2">UAMH 10579</strain>
    </source>
</reference>
<proteinExistence type="predicted"/>
<organism evidence="1 2">
    <name type="scientific">Pseudogymnoascus verrucosus</name>
    <dbReference type="NCBI Taxonomy" id="342668"/>
    <lineage>
        <taxon>Eukaryota</taxon>
        <taxon>Fungi</taxon>
        <taxon>Dikarya</taxon>
        <taxon>Ascomycota</taxon>
        <taxon>Pezizomycotina</taxon>
        <taxon>Leotiomycetes</taxon>
        <taxon>Thelebolales</taxon>
        <taxon>Thelebolaceae</taxon>
        <taxon>Pseudogymnoascus</taxon>
    </lineage>
</organism>
<dbReference type="AlphaFoldDB" id="A0A2P6FGW5"/>
<dbReference type="Proteomes" id="UP000091956">
    <property type="component" value="Unassembled WGS sequence"/>
</dbReference>
<evidence type="ECO:0000313" key="1">
    <source>
        <dbReference type="EMBL" id="PQM43884.1"/>
    </source>
</evidence>
<gene>
    <name evidence="1" type="ORF">VE01_10780</name>
</gene>
<reference evidence="1 2" key="1">
    <citation type="submission" date="2016-03" db="EMBL/GenBank/DDBJ databases">
        <title>Comparative genomics of Pseudogymnoascus destructans, the fungus causing white-nose syndrome of bats.</title>
        <authorList>
            <person name="Palmer J.M."/>
            <person name="Drees K.P."/>
            <person name="Foster J.T."/>
            <person name="Lindner D.L."/>
        </authorList>
    </citation>
    <scope>NUCLEOTIDE SEQUENCE [LARGE SCALE GENOMIC DNA]</scope>
    <source>
        <strain evidence="1 2">UAMH 10579</strain>
    </source>
</reference>
<dbReference type="EMBL" id="KV460226">
    <property type="protein sequence ID" value="PQM43884.1"/>
    <property type="molecule type" value="Genomic_DNA"/>
</dbReference>
<keyword evidence="2" id="KW-1185">Reference proteome</keyword>
<dbReference type="RefSeq" id="XP_059320214.1">
    <property type="nucleotide sequence ID" value="XM_059464231.1"/>
</dbReference>